<gene>
    <name evidence="2" type="ORF">PRI8871_00141</name>
</gene>
<keyword evidence="1" id="KW-1133">Transmembrane helix</keyword>
<sequence>MAQFAPDRKTYLRSHLIMALAAMVVAYVALVLLGRGDEAWVGPIAAIAAIAFRGWFLMSEALAEVWSLTQTTLKGPYGKSVPLGQIAKTRSITGAVQVITHSGDKHLIKYQADPQAVIAQIEAAKRRDTQD</sequence>
<proteinExistence type="predicted"/>
<dbReference type="Proteomes" id="UP000244904">
    <property type="component" value="Unassembled WGS sequence"/>
</dbReference>
<reference evidence="3" key="1">
    <citation type="submission" date="2018-03" db="EMBL/GenBank/DDBJ databases">
        <authorList>
            <person name="Rodrigo-Torres L."/>
            <person name="Arahal R. D."/>
            <person name="Lucena T."/>
        </authorList>
    </citation>
    <scope>NUCLEOTIDE SEQUENCE [LARGE SCALE GENOMIC DNA]</scope>
    <source>
        <strain evidence="3">CECT 8871</strain>
    </source>
</reference>
<keyword evidence="1" id="KW-0812">Transmembrane</keyword>
<dbReference type="EMBL" id="OMOJ01000001">
    <property type="protein sequence ID" value="SPF77558.1"/>
    <property type="molecule type" value="Genomic_DNA"/>
</dbReference>
<feature type="transmembrane region" description="Helical" evidence="1">
    <location>
        <begin position="12"/>
        <end position="33"/>
    </location>
</feature>
<dbReference type="OrthoDB" id="7861868at2"/>
<evidence type="ECO:0000313" key="2">
    <source>
        <dbReference type="EMBL" id="SPF77558.1"/>
    </source>
</evidence>
<dbReference type="AlphaFoldDB" id="A0A2R8ANC4"/>
<accession>A0A2R8ANC4</accession>
<dbReference type="RefSeq" id="WP_108884267.1">
    <property type="nucleotide sequence ID" value="NZ_OMOJ01000001.1"/>
</dbReference>
<evidence type="ECO:0000256" key="1">
    <source>
        <dbReference type="SAM" id="Phobius"/>
    </source>
</evidence>
<name>A0A2R8ANC4_9RHOB</name>
<protein>
    <recommendedName>
        <fullName evidence="4">DUF304 domain-containing protein</fullName>
    </recommendedName>
</protein>
<keyword evidence="1" id="KW-0472">Membrane</keyword>
<evidence type="ECO:0008006" key="4">
    <source>
        <dbReference type="Google" id="ProtNLM"/>
    </source>
</evidence>
<feature type="transmembrane region" description="Helical" evidence="1">
    <location>
        <begin position="39"/>
        <end position="58"/>
    </location>
</feature>
<keyword evidence="3" id="KW-1185">Reference proteome</keyword>
<evidence type="ECO:0000313" key="3">
    <source>
        <dbReference type="Proteomes" id="UP000244904"/>
    </source>
</evidence>
<organism evidence="2 3">
    <name type="scientific">Pseudoprimorskyibacter insulae</name>
    <dbReference type="NCBI Taxonomy" id="1695997"/>
    <lineage>
        <taxon>Bacteria</taxon>
        <taxon>Pseudomonadati</taxon>
        <taxon>Pseudomonadota</taxon>
        <taxon>Alphaproteobacteria</taxon>
        <taxon>Rhodobacterales</taxon>
        <taxon>Paracoccaceae</taxon>
        <taxon>Pseudoprimorskyibacter</taxon>
    </lineage>
</organism>